<name>A0A150MPZ3_GEOSE</name>
<dbReference type="PATRIC" id="fig|1422.18.peg.3324"/>
<accession>A0A150MPZ3</accession>
<reference evidence="1 2" key="1">
    <citation type="submission" date="2016-01" db="EMBL/GenBank/DDBJ databases">
        <title>Draft Genome Sequences of Seven Thermophilic Sporeformers Isolated from Foods.</title>
        <authorList>
            <person name="Berendsen E.M."/>
            <person name="Wells-Bennik M.H."/>
            <person name="Krawcyk A.O."/>
            <person name="De Jong A."/>
            <person name="Holsappel S."/>
            <person name="Eijlander R.T."/>
            <person name="Kuipers O.P."/>
        </authorList>
    </citation>
    <scope>NUCLEOTIDE SEQUENCE [LARGE SCALE GENOMIC DNA]</scope>
    <source>
        <strain evidence="1 2">B4109</strain>
    </source>
</reference>
<protein>
    <recommendedName>
        <fullName evidence="3">HK97 gp10 family phage protein</fullName>
    </recommendedName>
</protein>
<dbReference type="AlphaFoldDB" id="A0A150MPZ3"/>
<comment type="caution">
    <text evidence="1">The sequence shown here is derived from an EMBL/GenBank/DDBJ whole genome shotgun (WGS) entry which is preliminary data.</text>
</comment>
<proteinExistence type="predicted"/>
<dbReference type="Proteomes" id="UP000075424">
    <property type="component" value="Unassembled WGS sequence"/>
</dbReference>
<dbReference type="EMBL" id="LQYV01000065">
    <property type="protein sequence ID" value="KYD26536.1"/>
    <property type="molecule type" value="Genomic_DNA"/>
</dbReference>
<sequence>MANIPVDRLADELVQAIKEYTEDVENVVRKKTDEVARKVLKEAQALAPKRTGEYAKTFTITKEDGYGTTTRIIWNKKHYRRVHLLEFGHAKANGEGRVKEYPHLRPAYDKHGARLPDELKRAIENGG</sequence>
<organism evidence="1 2">
    <name type="scientific">Geobacillus stearothermophilus</name>
    <name type="common">Bacillus stearothermophilus</name>
    <dbReference type="NCBI Taxonomy" id="1422"/>
    <lineage>
        <taxon>Bacteria</taxon>
        <taxon>Bacillati</taxon>
        <taxon>Bacillota</taxon>
        <taxon>Bacilli</taxon>
        <taxon>Bacillales</taxon>
        <taxon>Anoxybacillaceae</taxon>
        <taxon>Geobacillus</taxon>
    </lineage>
</organism>
<dbReference type="Pfam" id="PF04883">
    <property type="entry name" value="HK97-gp10_like"/>
    <property type="match status" value="1"/>
</dbReference>
<evidence type="ECO:0000313" key="1">
    <source>
        <dbReference type="EMBL" id="KYD26536.1"/>
    </source>
</evidence>
<evidence type="ECO:0000313" key="2">
    <source>
        <dbReference type="Proteomes" id="UP000075424"/>
    </source>
</evidence>
<evidence type="ECO:0008006" key="3">
    <source>
        <dbReference type="Google" id="ProtNLM"/>
    </source>
</evidence>
<gene>
    <name evidence="1" type="ORF">B4109_3155</name>
</gene>
<dbReference type="RefSeq" id="WP_061567406.1">
    <property type="nucleotide sequence ID" value="NZ_LQYV01000065.1"/>
</dbReference>
<dbReference type="InterPro" id="IPR010064">
    <property type="entry name" value="HK97-gp10_tail"/>
</dbReference>